<dbReference type="GO" id="GO:0016020">
    <property type="term" value="C:membrane"/>
    <property type="evidence" value="ECO:0007669"/>
    <property type="project" value="UniProtKB-SubCell"/>
</dbReference>
<gene>
    <name evidence="7" type="ORF">A2Z11_02630</name>
</gene>
<reference evidence="7 8" key="1">
    <citation type="journal article" date="2016" name="Nat. Commun.">
        <title>Thousands of microbial genomes shed light on interconnected biogeochemical processes in an aquifer system.</title>
        <authorList>
            <person name="Anantharaman K."/>
            <person name="Brown C.T."/>
            <person name="Hug L.A."/>
            <person name="Sharon I."/>
            <person name="Castelle C.J."/>
            <person name="Probst A.J."/>
            <person name="Thomas B.C."/>
            <person name="Singh A."/>
            <person name="Wilkins M.J."/>
            <person name="Karaoz U."/>
            <person name="Brodie E.L."/>
            <person name="Williams K.H."/>
            <person name="Hubbard S.S."/>
            <person name="Banfield J.F."/>
        </authorList>
    </citation>
    <scope>NUCLEOTIDE SEQUENCE [LARGE SCALE GENOMIC DNA]</scope>
</reference>
<dbReference type="Gene3D" id="3.30.700.10">
    <property type="entry name" value="Glycoprotein, Type 4 Pilin"/>
    <property type="match status" value="1"/>
</dbReference>
<sequence length="151" mass="15786">MIERLRSHLGKTKGFTLVELLIVIAIIAILVLLVIVAIDPLERIQDAQDRNAQNEVRSGASAVAACITKELARTPSVDPFAAGSPCSSPAALAAPGADYISNEASLGNLEAFVLTAGNICLEHLNPNGHNPVIWNFNTGQVTDADTAGNAC</sequence>
<accession>A0A1G1WGV4</accession>
<evidence type="ECO:0000256" key="5">
    <source>
        <dbReference type="ARBA" id="ARBA00023136"/>
    </source>
</evidence>
<organism evidence="7 8">
    <name type="scientific">Candidatus Woykebacteria bacterium RBG_16_43_9</name>
    <dbReference type="NCBI Taxonomy" id="1802596"/>
    <lineage>
        <taxon>Bacteria</taxon>
        <taxon>Candidatus Woykeibacteriota</taxon>
    </lineage>
</organism>
<evidence type="ECO:0000256" key="3">
    <source>
        <dbReference type="ARBA" id="ARBA00022692"/>
    </source>
</evidence>
<keyword evidence="3 6" id="KW-0812">Transmembrane</keyword>
<evidence type="ECO:0008006" key="9">
    <source>
        <dbReference type="Google" id="ProtNLM"/>
    </source>
</evidence>
<dbReference type="PRINTS" id="PR00885">
    <property type="entry name" value="BCTERIALGSPH"/>
</dbReference>
<keyword evidence="5 6" id="KW-0472">Membrane</keyword>
<evidence type="ECO:0000256" key="1">
    <source>
        <dbReference type="ARBA" id="ARBA00004167"/>
    </source>
</evidence>
<dbReference type="InterPro" id="IPR002416">
    <property type="entry name" value="T2SS_protein-GspH"/>
</dbReference>
<dbReference type="NCBIfam" id="TIGR02532">
    <property type="entry name" value="IV_pilin_GFxxxE"/>
    <property type="match status" value="1"/>
</dbReference>
<keyword evidence="4 6" id="KW-1133">Transmembrane helix</keyword>
<keyword evidence="2" id="KW-0488">Methylation</keyword>
<dbReference type="InterPro" id="IPR045584">
    <property type="entry name" value="Pilin-like"/>
</dbReference>
<dbReference type="Pfam" id="PF07963">
    <property type="entry name" value="N_methyl"/>
    <property type="match status" value="1"/>
</dbReference>
<dbReference type="SUPFAM" id="SSF54523">
    <property type="entry name" value="Pili subunits"/>
    <property type="match status" value="1"/>
</dbReference>
<dbReference type="EMBL" id="MHCS01000007">
    <property type="protein sequence ID" value="OGY26933.1"/>
    <property type="molecule type" value="Genomic_DNA"/>
</dbReference>
<evidence type="ECO:0000313" key="8">
    <source>
        <dbReference type="Proteomes" id="UP000176389"/>
    </source>
</evidence>
<comment type="caution">
    <text evidence="7">The sequence shown here is derived from an EMBL/GenBank/DDBJ whole genome shotgun (WGS) entry which is preliminary data.</text>
</comment>
<comment type="subcellular location">
    <subcellularLocation>
        <location evidence="1">Membrane</location>
        <topology evidence="1">Single-pass membrane protein</topology>
    </subcellularLocation>
</comment>
<evidence type="ECO:0000256" key="4">
    <source>
        <dbReference type="ARBA" id="ARBA00022989"/>
    </source>
</evidence>
<dbReference type="PROSITE" id="PS00409">
    <property type="entry name" value="PROKAR_NTER_METHYL"/>
    <property type="match status" value="1"/>
</dbReference>
<proteinExistence type="predicted"/>
<dbReference type="InterPro" id="IPR012902">
    <property type="entry name" value="N_methyl_site"/>
</dbReference>
<feature type="transmembrane region" description="Helical" evidence="6">
    <location>
        <begin position="20"/>
        <end position="38"/>
    </location>
</feature>
<dbReference type="Proteomes" id="UP000176389">
    <property type="component" value="Unassembled WGS sequence"/>
</dbReference>
<dbReference type="AlphaFoldDB" id="A0A1G1WGV4"/>
<dbReference type="GO" id="GO:0015627">
    <property type="term" value="C:type II protein secretion system complex"/>
    <property type="evidence" value="ECO:0007669"/>
    <property type="project" value="InterPro"/>
</dbReference>
<name>A0A1G1WGV4_9BACT</name>
<dbReference type="GO" id="GO:0015628">
    <property type="term" value="P:protein secretion by the type II secretion system"/>
    <property type="evidence" value="ECO:0007669"/>
    <property type="project" value="InterPro"/>
</dbReference>
<evidence type="ECO:0000313" key="7">
    <source>
        <dbReference type="EMBL" id="OGY26933.1"/>
    </source>
</evidence>
<protein>
    <recommendedName>
        <fullName evidence="9">Prepilin-type N-terminal cleavage/methylation domain-containing protein</fullName>
    </recommendedName>
</protein>
<dbReference type="STRING" id="1802596.A2Z11_02630"/>
<evidence type="ECO:0000256" key="6">
    <source>
        <dbReference type="SAM" id="Phobius"/>
    </source>
</evidence>
<evidence type="ECO:0000256" key="2">
    <source>
        <dbReference type="ARBA" id="ARBA00022481"/>
    </source>
</evidence>